<organism evidence="2">
    <name type="scientific">marine metagenome</name>
    <dbReference type="NCBI Taxonomy" id="408172"/>
    <lineage>
        <taxon>unclassified sequences</taxon>
        <taxon>metagenomes</taxon>
        <taxon>ecological metagenomes</taxon>
    </lineage>
</organism>
<dbReference type="AlphaFoldDB" id="A0A382TRG1"/>
<keyword evidence="1" id="KW-0175">Coiled coil</keyword>
<feature type="non-terminal residue" evidence="2">
    <location>
        <position position="120"/>
    </location>
</feature>
<sequence length="120" mass="14008">VLEEQQGNDMLGLLEDRIEQSINLIHRLRQDKSVLEEEVDRLQDEIRQRDLKVQEIEAQNDSLKDTESELYQLKVKQTEAQEETEREKKELRSRLEGIMELLDGVNSEDTLEDTLGDTLG</sequence>
<feature type="coiled-coil region" evidence="1">
    <location>
        <begin position="11"/>
        <end position="108"/>
    </location>
</feature>
<reference evidence="2" key="1">
    <citation type="submission" date="2018-05" db="EMBL/GenBank/DDBJ databases">
        <authorList>
            <person name="Lanie J.A."/>
            <person name="Ng W.-L."/>
            <person name="Kazmierczak K.M."/>
            <person name="Andrzejewski T.M."/>
            <person name="Davidsen T.M."/>
            <person name="Wayne K.J."/>
            <person name="Tettelin H."/>
            <person name="Glass J.I."/>
            <person name="Rusch D."/>
            <person name="Podicherti R."/>
            <person name="Tsui H.-C.T."/>
            <person name="Winkler M.E."/>
        </authorList>
    </citation>
    <scope>NUCLEOTIDE SEQUENCE</scope>
</reference>
<evidence type="ECO:0000256" key="1">
    <source>
        <dbReference type="SAM" id="Coils"/>
    </source>
</evidence>
<dbReference type="EMBL" id="UINC01138264">
    <property type="protein sequence ID" value="SVD24101.1"/>
    <property type="molecule type" value="Genomic_DNA"/>
</dbReference>
<protein>
    <submittedName>
        <fullName evidence="2">Uncharacterized protein</fullName>
    </submittedName>
</protein>
<feature type="non-terminal residue" evidence="2">
    <location>
        <position position="1"/>
    </location>
</feature>
<evidence type="ECO:0000313" key="2">
    <source>
        <dbReference type="EMBL" id="SVD24101.1"/>
    </source>
</evidence>
<proteinExistence type="predicted"/>
<accession>A0A382TRG1</accession>
<name>A0A382TRG1_9ZZZZ</name>
<gene>
    <name evidence="2" type="ORF">METZ01_LOCUS376955</name>
</gene>